<gene>
    <name evidence="2" type="ORF">BDY21DRAFT_361122</name>
</gene>
<protein>
    <submittedName>
        <fullName evidence="2">Uncharacterized protein</fullName>
    </submittedName>
</protein>
<feature type="compositionally biased region" description="Basic and acidic residues" evidence="1">
    <location>
        <begin position="74"/>
        <end position="84"/>
    </location>
</feature>
<keyword evidence="3" id="KW-1185">Reference proteome</keyword>
<evidence type="ECO:0000313" key="2">
    <source>
        <dbReference type="EMBL" id="KAF2461128.1"/>
    </source>
</evidence>
<dbReference type="Proteomes" id="UP000799766">
    <property type="component" value="Unassembled WGS sequence"/>
</dbReference>
<reference evidence="2" key="1">
    <citation type="journal article" date="2020" name="Stud. Mycol.">
        <title>101 Dothideomycetes genomes: a test case for predicting lifestyles and emergence of pathogens.</title>
        <authorList>
            <person name="Haridas S."/>
            <person name="Albert R."/>
            <person name="Binder M."/>
            <person name="Bloem J."/>
            <person name="Labutti K."/>
            <person name="Salamov A."/>
            <person name="Andreopoulos B."/>
            <person name="Baker S."/>
            <person name="Barry K."/>
            <person name="Bills G."/>
            <person name="Bluhm B."/>
            <person name="Cannon C."/>
            <person name="Castanera R."/>
            <person name="Culley D."/>
            <person name="Daum C."/>
            <person name="Ezra D."/>
            <person name="Gonzalez J."/>
            <person name="Henrissat B."/>
            <person name="Kuo A."/>
            <person name="Liang C."/>
            <person name="Lipzen A."/>
            <person name="Lutzoni F."/>
            <person name="Magnuson J."/>
            <person name="Mondo S."/>
            <person name="Nolan M."/>
            <person name="Ohm R."/>
            <person name="Pangilinan J."/>
            <person name="Park H.-J."/>
            <person name="Ramirez L."/>
            <person name="Alfaro M."/>
            <person name="Sun H."/>
            <person name="Tritt A."/>
            <person name="Yoshinaga Y."/>
            <person name="Zwiers L.-H."/>
            <person name="Turgeon B."/>
            <person name="Goodwin S."/>
            <person name="Spatafora J."/>
            <person name="Crous P."/>
            <person name="Grigoriev I."/>
        </authorList>
    </citation>
    <scope>NUCLEOTIDE SEQUENCE</scope>
    <source>
        <strain evidence="2">ATCC 16933</strain>
    </source>
</reference>
<evidence type="ECO:0000256" key="1">
    <source>
        <dbReference type="SAM" id="MobiDB-lite"/>
    </source>
</evidence>
<feature type="region of interest" description="Disordered" evidence="1">
    <location>
        <begin position="18"/>
        <end position="87"/>
    </location>
</feature>
<sequence>MREPKALYCILPAAEPLRSFRDRPGKGAPDARPGQSSDARAPRAARLRKSPGQSCPCERASEREARRPGAHGTVRREGKKDRAAAAEGPAVCPLKFRSVSRHSSLPGPRRACGLGGLGRWVMYYVRLRRYGEALQSCYDVKKDSRAIKSRTRLLRVGAPRGAERKRGTVPG</sequence>
<organism evidence="2 3">
    <name type="scientific">Lineolata rhizophorae</name>
    <dbReference type="NCBI Taxonomy" id="578093"/>
    <lineage>
        <taxon>Eukaryota</taxon>
        <taxon>Fungi</taxon>
        <taxon>Dikarya</taxon>
        <taxon>Ascomycota</taxon>
        <taxon>Pezizomycotina</taxon>
        <taxon>Dothideomycetes</taxon>
        <taxon>Dothideomycetes incertae sedis</taxon>
        <taxon>Lineolatales</taxon>
        <taxon>Lineolataceae</taxon>
        <taxon>Lineolata</taxon>
    </lineage>
</organism>
<accession>A0A6A6PB48</accession>
<evidence type="ECO:0000313" key="3">
    <source>
        <dbReference type="Proteomes" id="UP000799766"/>
    </source>
</evidence>
<proteinExistence type="predicted"/>
<name>A0A6A6PB48_9PEZI</name>
<dbReference type="EMBL" id="MU001672">
    <property type="protein sequence ID" value="KAF2461128.1"/>
    <property type="molecule type" value="Genomic_DNA"/>
</dbReference>
<dbReference type="AlphaFoldDB" id="A0A6A6PB48"/>